<sequence>MKLPGGWHLGSADRHFRALTMRTVLVVGSDRIMAGEGLGTPLWIEVRAFLWRQKQAVWHKLRPGPITWWTAQLGTLLVLVGYGRRPPVLLRQENWRGIVPMGHGATTVTLPAPTPCEVVVATTNPKRIAN</sequence>
<protein>
    <submittedName>
        <fullName evidence="1">Uncharacterized protein</fullName>
    </submittedName>
</protein>
<proteinExistence type="predicted"/>
<name>A0A2T2WUY0_9FIRM</name>
<dbReference type="Proteomes" id="UP000242972">
    <property type="component" value="Unassembled WGS sequence"/>
</dbReference>
<evidence type="ECO:0000313" key="2">
    <source>
        <dbReference type="Proteomes" id="UP000242972"/>
    </source>
</evidence>
<dbReference type="AlphaFoldDB" id="A0A2T2WUY0"/>
<gene>
    <name evidence="1" type="ORF">C7B46_20310</name>
</gene>
<accession>A0A2T2WUY0</accession>
<dbReference type="EMBL" id="PXYW01000136">
    <property type="protein sequence ID" value="PSR26041.1"/>
    <property type="molecule type" value="Genomic_DNA"/>
</dbReference>
<evidence type="ECO:0000313" key="1">
    <source>
        <dbReference type="EMBL" id="PSR26041.1"/>
    </source>
</evidence>
<comment type="caution">
    <text evidence="1">The sequence shown here is derived from an EMBL/GenBank/DDBJ whole genome shotgun (WGS) entry which is preliminary data.</text>
</comment>
<reference evidence="1 2" key="1">
    <citation type="journal article" date="2014" name="BMC Genomics">
        <title>Comparison of environmental and isolate Sulfobacillus genomes reveals diverse carbon, sulfur, nitrogen, and hydrogen metabolisms.</title>
        <authorList>
            <person name="Justice N.B."/>
            <person name="Norman A."/>
            <person name="Brown C.T."/>
            <person name="Singh A."/>
            <person name="Thomas B.C."/>
            <person name="Banfield J.F."/>
        </authorList>
    </citation>
    <scope>NUCLEOTIDE SEQUENCE [LARGE SCALE GENOMIC DNA]</scope>
    <source>
        <strain evidence="1">AMDSBA4</strain>
    </source>
</reference>
<organism evidence="1 2">
    <name type="scientific">Sulfobacillus benefaciens</name>
    <dbReference type="NCBI Taxonomy" id="453960"/>
    <lineage>
        <taxon>Bacteria</taxon>
        <taxon>Bacillati</taxon>
        <taxon>Bacillota</taxon>
        <taxon>Clostridia</taxon>
        <taxon>Eubacteriales</taxon>
        <taxon>Clostridiales Family XVII. Incertae Sedis</taxon>
        <taxon>Sulfobacillus</taxon>
    </lineage>
</organism>